<keyword evidence="1" id="KW-0732">Signal</keyword>
<dbReference type="EMBL" id="JBHTIS010001309">
    <property type="protein sequence ID" value="MFD1047916.1"/>
    <property type="molecule type" value="Genomic_DNA"/>
</dbReference>
<protein>
    <recommendedName>
        <fullName evidence="4">Secreted protein</fullName>
    </recommendedName>
</protein>
<name>A0ABW3MBC1_9PSEU</name>
<proteinExistence type="predicted"/>
<feature type="non-terminal residue" evidence="2">
    <location>
        <position position="88"/>
    </location>
</feature>
<accession>A0ABW3MBC1</accession>
<organism evidence="2 3">
    <name type="scientific">Kibdelosporangium lantanae</name>
    <dbReference type="NCBI Taxonomy" id="1497396"/>
    <lineage>
        <taxon>Bacteria</taxon>
        <taxon>Bacillati</taxon>
        <taxon>Actinomycetota</taxon>
        <taxon>Actinomycetes</taxon>
        <taxon>Pseudonocardiales</taxon>
        <taxon>Pseudonocardiaceae</taxon>
        <taxon>Kibdelosporangium</taxon>
    </lineage>
</organism>
<evidence type="ECO:0000313" key="2">
    <source>
        <dbReference type="EMBL" id="MFD1047916.1"/>
    </source>
</evidence>
<evidence type="ECO:0000256" key="1">
    <source>
        <dbReference type="SAM" id="SignalP"/>
    </source>
</evidence>
<sequence length="88" mass="9389">MTTFAQLTALLTLLFGWPVAAPHPVVRSFVAPATPYPTFSMVRMPMMVVVPGCAGVRSGARVAVRQRTYVQSVFAPQTTRHGSSPGTA</sequence>
<evidence type="ECO:0008006" key="4">
    <source>
        <dbReference type="Google" id="ProtNLM"/>
    </source>
</evidence>
<dbReference type="Proteomes" id="UP001597045">
    <property type="component" value="Unassembled WGS sequence"/>
</dbReference>
<evidence type="ECO:0000313" key="3">
    <source>
        <dbReference type="Proteomes" id="UP001597045"/>
    </source>
</evidence>
<reference evidence="3" key="1">
    <citation type="journal article" date="2019" name="Int. J. Syst. Evol. Microbiol.">
        <title>The Global Catalogue of Microorganisms (GCM) 10K type strain sequencing project: providing services to taxonomists for standard genome sequencing and annotation.</title>
        <authorList>
            <consortium name="The Broad Institute Genomics Platform"/>
            <consortium name="The Broad Institute Genome Sequencing Center for Infectious Disease"/>
            <person name="Wu L."/>
            <person name="Ma J."/>
        </authorList>
    </citation>
    <scope>NUCLEOTIDE SEQUENCE [LARGE SCALE GENOMIC DNA]</scope>
    <source>
        <strain evidence="3">JCM 31486</strain>
    </source>
</reference>
<gene>
    <name evidence="2" type="ORF">ACFQ1S_21435</name>
</gene>
<keyword evidence="3" id="KW-1185">Reference proteome</keyword>
<feature type="chain" id="PRO_5045103886" description="Secreted protein" evidence="1">
    <location>
        <begin position="21"/>
        <end position="88"/>
    </location>
</feature>
<feature type="signal peptide" evidence="1">
    <location>
        <begin position="1"/>
        <end position="20"/>
    </location>
</feature>
<comment type="caution">
    <text evidence="2">The sequence shown here is derived from an EMBL/GenBank/DDBJ whole genome shotgun (WGS) entry which is preliminary data.</text>
</comment>